<gene>
    <name evidence="2" type="ORF">SCHCODRAFT_108491</name>
</gene>
<dbReference type="AlphaFoldDB" id="D8Q261"/>
<dbReference type="KEGG" id="scm:SCHCO_02497205"/>
<feature type="non-terminal residue" evidence="2">
    <location>
        <position position="367"/>
    </location>
</feature>
<dbReference type="GeneID" id="9596060"/>
<dbReference type="EMBL" id="GL377305">
    <property type="protein sequence ID" value="EFI98057.1"/>
    <property type="molecule type" value="Genomic_DNA"/>
</dbReference>
<organism evidence="3">
    <name type="scientific">Schizophyllum commune (strain H4-8 / FGSC 9210)</name>
    <name type="common">Split gill fungus</name>
    <dbReference type="NCBI Taxonomy" id="578458"/>
    <lineage>
        <taxon>Eukaryota</taxon>
        <taxon>Fungi</taxon>
        <taxon>Dikarya</taxon>
        <taxon>Basidiomycota</taxon>
        <taxon>Agaricomycotina</taxon>
        <taxon>Agaricomycetes</taxon>
        <taxon>Agaricomycetidae</taxon>
        <taxon>Agaricales</taxon>
        <taxon>Schizophyllaceae</taxon>
        <taxon>Schizophyllum</taxon>
    </lineage>
</organism>
<evidence type="ECO:0000256" key="1">
    <source>
        <dbReference type="SAM" id="MobiDB-lite"/>
    </source>
</evidence>
<name>D8Q261_SCHCM</name>
<sequence length="367" mass="40724">MEHGPPPEFPLDHCRSAIIPEPSSPSTLLGWLRDAPRRARDLGKAAMRRFQEVGFARRTGGATAELKAAIERTHNPNTGIPPPEAFCFRPSIATEYQDLFTRAPAGRTDFPPPDLSLPAPVLVREEPRTEHRLPIDEHMRLATPRPTLQHSSFHIPPPPGAHHIPPSCPPTPPASQDHGSSGEREPVPVCRLVPANFLMRFDGFPVPEMLFLLQSVDGGPPPHFKPQYGTPIPILSLTDDPGLQELWPVEAIRFDPATQRAIILAAYDGCAVPVLVPYLMAEALPTRMKVWQMFRDELAELAMAPRRYALTKAQLSRMHEEARARVIWEVTKLVSHKTVPPYQHPAPNDLGLHAIRLLGMHALPGPQ</sequence>
<feature type="region of interest" description="Disordered" evidence="1">
    <location>
        <begin position="152"/>
        <end position="186"/>
    </location>
</feature>
<protein>
    <submittedName>
        <fullName evidence="2">Uncharacterized protein</fullName>
    </submittedName>
</protein>
<evidence type="ECO:0000313" key="3">
    <source>
        <dbReference type="Proteomes" id="UP000007431"/>
    </source>
</evidence>
<dbReference type="RefSeq" id="XP_003032960.1">
    <property type="nucleotide sequence ID" value="XM_003032914.1"/>
</dbReference>
<dbReference type="OrthoDB" id="10565804at2759"/>
<dbReference type="VEuPathDB" id="FungiDB:SCHCODRAFT_02497205"/>
<keyword evidence="3" id="KW-1185">Reference proteome</keyword>
<accession>D8Q261</accession>
<dbReference type="InParanoid" id="D8Q261"/>
<dbReference type="HOGENOM" id="CLU_754707_0_0_1"/>
<feature type="compositionally biased region" description="Pro residues" evidence="1">
    <location>
        <begin position="155"/>
        <end position="173"/>
    </location>
</feature>
<reference evidence="2 3" key="1">
    <citation type="journal article" date="2010" name="Nat. Biotechnol.">
        <title>Genome sequence of the model mushroom Schizophyllum commune.</title>
        <authorList>
            <person name="Ohm R.A."/>
            <person name="de Jong J.F."/>
            <person name="Lugones L.G."/>
            <person name="Aerts A."/>
            <person name="Kothe E."/>
            <person name="Stajich J.E."/>
            <person name="de Vries R.P."/>
            <person name="Record E."/>
            <person name="Levasseur A."/>
            <person name="Baker S.E."/>
            <person name="Bartholomew K.A."/>
            <person name="Coutinho P.M."/>
            <person name="Erdmann S."/>
            <person name="Fowler T.J."/>
            <person name="Gathman A.C."/>
            <person name="Lombard V."/>
            <person name="Henrissat B."/>
            <person name="Knabe N."/>
            <person name="Kuees U."/>
            <person name="Lilly W.W."/>
            <person name="Lindquist E."/>
            <person name="Lucas S."/>
            <person name="Magnuson J.K."/>
            <person name="Piumi F."/>
            <person name="Raudaskoski M."/>
            <person name="Salamov A."/>
            <person name="Schmutz J."/>
            <person name="Schwarze F.W.M.R."/>
            <person name="vanKuyk P.A."/>
            <person name="Horton J.S."/>
            <person name="Grigoriev I.V."/>
            <person name="Woesten H.A.B."/>
        </authorList>
    </citation>
    <scope>NUCLEOTIDE SEQUENCE [LARGE SCALE GENOMIC DNA]</scope>
    <source>
        <strain evidence="3">H4-8 / FGSC 9210</strain>
    </source>
</reference>
<proteinExistence type="predicted"/>
<dbReference type="Proteomes" id="UP000007431">
    <property type="component" value="Unassembled WGS sequence"/>
</dbReference>
<evidence type="ECO:0000313" key="2">
    <source>
        <dbReference type="EMBL" id="EFI98057.1"/>
    </source>
</evidence>